<keyword evidence="13" id="KW-0812">Transmembrane</keyword>
<keyword evidence="12" id="KW-0964">Secreted</keyword>
<dbReference type="GO" id="GO:0042545">
    <property type="term" value="P:cell wall modification"/>
    <property type="evidence" value="ECO:0007669"/>
    <property type="project" value="UniProtKB-UniRule"/>
</dbReference>
<dbReference type="EC" id="3.1.1.11" evidence="5 12"/>
<gene>
    <name evidence="15" type="ORF">SO802_004790</name>
</gene>
<dbReference type="PROSITE" id="PS00503">
    <property type="entry name" value="PECTINESTERASE_2"/>
    <property type="match status" value="1"/>
</dbReference>
<keyword evidence="13" id="KW-1133">Transmembrane helix</keyword>
<evidence type="ECO:0000256" key="6">
    <source>
        <dbReference type="ARBA" id="ARBA00022512"/>
    </source>
</evidence>
<comment type="function">
    <text evidence="12">Acts in the modification of cell walls via demethylesterification of cell wall pectin.</text>
</comment>
<dbReference type="InterPro" id="IPR011050">
    <property type="entry name" value="Pectin_lyase_fold/virulence"/>
</dbReference>
<keyword evidence="16" id="KW-1185">Reference proteome</keyword>
<evidence type="ECO:0000256" key="10">
    <source>
        <dbReference type="ARBA" id="ARBA00023180"/>
    </source>
</evidence>
<dbReference type="Pfam" id="PF04043">
    <property type="entry name" value="PMEI"/>
    <property type="match status" value="1"/>
</dbReference>
<dbReference type="SUPFAM" id="SSF51126">
    <property type="entry name" value="Pectin lyase-like"/>
    <property type="match status" value="1"/>
</dbReference>
<comment type="catalytic activity">
    <reaction evidence="12">
        <text>[(1-&gt;4)-alpha-D-galacturonosyl methyl ester](n) + n H2O = [(1-&gt;4)-alpha-D-galacturonosyl](n) + n methanol + n H(+)</text>
        <dbReference type="Rhea" id="RHEA:22380"/>
        <dbReference type="Rhea" id="RHEA-COMP:14570"/>
        <dbReference type="Rhea" id="RHEA-COMP:14573"/>
        <dbReference type="ChEBI" id="CHEBI:15377"/>
        <dbReference type="ChEBI" id="CHEBI:15378"/>
        <dbReference type="ChEBI" id="CHEBI:17790"/>
        <dbReference type="ChEBI" id="CHEBI:140522"/>
        <dbReference type="ChEBI" id="CHEBI:140523"/>
        <dbReference type="EC" id="3.1.1.11"/>
    </reaction>
</comment>
<evidence type="ECO:0000256" key="9">
    <source>
        <dbReference type="ARBA" id="ARBA00023157"/>
    </source>
</evidence>
<evidence type="ECO:0000256" key="5">
    <source>
        <dbReference type="ARBA" id="ARBA00013229"/>
    </source>
</evidence>
<evidence type="ECO:0000256" key="12">
    <source>
        <dbReference type="RuleBase" id="RU000589"/>
    </source>
</evidence>
<dbReference type="Proteomes" id="UP001459277">
    <property type="component" value="Unassembled WGS sequence"/>
</dbReference>
<accession>A0AAW2DGB7</accession>
<comment type="similarity">
    <text evidence="4">In the C-terminal section; belongs to the pectinesterase family.</text>
</comment>
<keyword evidence="9" id="KW-1015">Disulfide bond</keyword>
<keyword evidence="12" id="KW-0961">Cell wall biogenesis/degradation</keyword>
<evidence type="ECO:0000256" key="4">
    <source>
        <dbReference type="ARBA" id="ARBA00007786"/>
    </source>
</evidence>
<reference evidence="15 16" key="1">
    <citation type="submission" date="2024-01" db="EMBL/GenBank/DDBJ databases">
        <title>A telomere-to-telomere, gap-free genome of sweet tea (Lithocarpus litseifolius).</title>
        <authorList>
            <person name="Zhou J."/>
        </authorList>
    </citation>
    <scope>NUCLEOTIDE SEQUENCE [LARGE SCALE GENOMIC DNA]</scope>
    <source>
        <strain evidence="15">Zhou-2022a</strain>
        <tissue evidence="15">Leaf</tissue>
    </source>
</reference>
<name>A0AAW2DGB7_9ROSI</name>
<dbReference type="NCBIfam" id="TIGR01614">
    <property type="entry name" value="PME_inhib"/>
    <property type="match status" value="1"/>
</dbReference>
<evidence type="ECO:0000256" key="3">
    <source>
        <dbReference type="ARBA" id="ARBA00006027"/>
    </source>
</evidence>
<dbReference type="InterPro" id="IPR018040">
    <property type="entry name" value="Pectinesterase_Tyr_AS"/>
</dbReference>
<dbReference type="EMBL" id="JAZDWU010000002">
    <property type="protein sequence ID" value="KAL0009682.1"/>
    <property type="molecule type" value="Genomic_DNA"/>
</dbReference>
<dbReference type="InterPro" id="IPR012334">
    <property type="entry name" value="Pectin_lyas_fold"/>
</dbReference>
<proteinExistence type="inferred from homology"/>
<comment type="subcellular location">
    <subcellularLocation>
        <location evidence="1 12">Secreted</location>
        <location evidence="1 12">Cell wall</location>
    </subcellularLocation>
</comment>
<evidence type="ECO:0000256" key="11">
    <source>
        <dbReference type="PROSITE-ProRule" id="PRU10040"/>
    </source>
</evidence>
<evidence type="ECO:0000313" key="16">
    <source>
        <dbReference type="Proteomes" id="UP001459277"/>
    </source>
</evidence>
<keyword evidence="8 12" id="KW-0063">Aspartyl esterase</keyword>
<dbReference type="InterPro" id="IPR033131">
    <property type="entry name" value="Pectinesterase_Asp_AS"/>
</dbReference>
<keyword evidence="13" id="KW-0472">Membrane</keyword>
<keyword evidence="7 12" id="KW-0378">Hydrolase</keyword>
<dbReference type="InterPro" id="IPR000070">
    <property type="entry name" value="Pectinesterase_cat"/>
</dbReference>
<evidence type="ECO:0000313" key="15">
    <source>
        <dbReference type="EMBL" id="KAL0009682.1"/>
    </source>
</evidence>
<evidence type="ECO:0000256" key="7">
    <source>
        <dbReference type="ARBA" id="ARBA00022801"/>
    </source>
</evidence>
<feature type="transmembrane region" description="Helical" evidence="13">
    <location>
        <begin position="30"/>
        <end position="53"/>
    </location>
</feature>
<dbReference type="GO" id="GO:0030599">
    <property type="term" value="F:pectinesterase activity"/>
    <property type="evidence" value="ECO:0007669"/>
    <property type="project" value="UniProtKB-UniRule"/>
</dbReference>
<evidence type="ECO:0000259" key="14">
    <source>
        <dbReference type="SMART" id="SM00856"/>
    </source>
</evidence>
<dbReference type="FunFam" id="2.160.20.10:FF:000001">
    <property type="entry name" value="Pectinesterase"/>
    <property type="match status" value="1"/>
</dbReference>
<dbReference type="PANTHER" id="PTHR31707">
    <property type="entry name" value="PECTINESTERASE"/>
    <property type="match status" value="1"/>
</dbReference>
<evidence type="ECO:0000256" key="8">
    <source>
        <dbReference type="ARBA" id="ARBA00023085"/>
    </source>
</evidence>
<dbReference type="Gene3D" id="1.20.140.40">
    <property type="entry name" value="Invertase/pectin methylesterase inhibitor family protein"/>
    <property type="match status" value="1"/>
</dbReference>
<dbReference type="InterPro" id="IPR035513">
    <property type="entry name" value="Invertase/methylesterase_inhib"/>
</dbReference>
<protein>
    <recommendedName>
        <fullName evidence="5 12">Pectinesterase</fullName>
        <ecNumber evidence="5 12">3.1.1.11</ecNumber>
    </recommendedName>
</protein>
<organism evidence="15 16">
    <name type="scientific">Lithocarpus litseifolius</name>
    <dbReference type="NCBI Taxonomy" id="425828"/>
    <lineage>
        <taxon>Eukaryota</taxon>
        <taxon>Viridiplantae</taxon>
        <taxon>Streptophyta</taxon>
        <taxon>Embryophyta</taxon>
        <taxon>Tracheophyta</taxon>
        <taxon>Spermatophyta</taxon>
        <taxon>Magnoliopsida</taxon>
        <taxon>eudicotyledons</taxon>
        <taxon>Gunneridae</taxon>
        <taxon>Pentapetalae</taxon>
        <taxon>rosids</taxon>
        <taxon>fabids</taxon>
        <taxon>Fagales</taxon>
        <taxon>Fagaceae</taxon>
        <taxon>Lithocarpus</taxon>
    </lineage>
</organism>
<dbReference type="Pfam" id="PF01095">
    <property type="entry name" value="Pectinesterase"/>
    <property type="match status" value="1"/>
</dbReference>
<dbReference type="FunFam" id="1.20.140.40:FF:000010">
    <property type="entry name" value="Pectinesterase"/>
    <property type="match status" value="1"/>
</dbReference>
<dbReference type="GO" id="GO:0004857">
    <property type="term" value="F:enzyme inhibitor activity"/>
    <property type="evidence" value="ECO:0007669"/>
    <property type="project" value="InterPro"/>
</dbReference>
<dbReference type="InterPro" id="IPR006501">
    <property type="entry name" value="Pectinesterase_inhib_dom"/>
</dbReference>
<dbReference type="CDD" id="cd15798">
    <property type="entry name" value="PMEI-like_3"/>
    <property type="match status" value="1"/>
</dbReference>
<dbReference type="PROSITE" id="PS00800">
    <property type="entry name" value="PECTINESTERASE_1"/>
    <property type="match status" value="1"/>
</dbReference>
<feature type="domain" description="Pectinesterase inhibitor" evidence="14">
    <location>
        <begin position="73"/>
        <end position="229"/>
    </location>
</feature>
<feature type="active site" evidence="11">
    <location>
        <position position="429"/>
    </location>
</feature>
<comment type="caution">
    <text evidence="15">The sequence shown here is derived from an EMBL/GenBank/DDBJ whole genome shotgun (WGS) entry which is preliminary data.</text>
</comment>
<evidence type="ECO:0000256" key="2">
    <source>
        <dbReference type="ARBA" id="ARBA00005184"/>
    </source>
</evidence>
<dbReference type="AlphaFoldDB" id="A0AAW2DGB7"/>
<dbReference type="SUPFAM" id="SSF101148">
    <property type="entry name" value="Plant invertase/pectin methylesterase inhibitor"/>
    <property type="match status" value="1"/>
</dbReference>
<evidence type="ECO:0000256" key="13">
    <source>
        <dbReference type="SAM" id="Phobius"/>
    </source>
</evidence>
<keyword evidence="6 12" id="KW-0134">Cell wall</keyword>
<dbReference type="GO" id="GO:0045490">
    <property type="term" value="P:pectin catabolic process"/>
    <property type="evidence" value="ECO:0007669"/>
    <property type="project" value="UniProtKB-UniRule"/>
</dbReference>
<keyword evidence="10" id="KW-0325">Glycoprotein</keyword>
<comment type="pathway">
    <text evidence="2 12">Glycan metabolism; pectin degradation; 2-dehydro-3-deoxy-D-gluconate from pectin: step 1/5.</text>
</comment>
<dbReference type="SMART" id="SM00856">
    <property type="entry name" value="PMEI"/>
    <property type="match status" value="1"/>
</dbReference>
<sequence>MDSSIKSFKGYGKVDEIEEQAFKKKTRKRLIILIISSIVLLALVIGVVAGTIIHKRNSSSSPSSNSVPATEVTPAASLKAVCSVTQYPNSCFSSISSLETANTTDPEVLFKLSLHVAINELSKLANDTPSKLTAITNDPKVKAALTVCQGLFEDAVDRLNDSISSMEVGSDDKLLSSAKINDIKTWLSTTITDQETCLDSLQDLNSTVVDYMKIATKNSTEFTSNSLAIVAKILGLLADFNLPIHRRLLGFEESEGSDEFPTWVSHSDRRLLQEINVTARVTVAKDGSGDYTSISKAVEAVPKKSETRFVIYVKEGKYVENVVMDKSKWNVMMYGDGKDKTIVSGSLNFVDGTPTFSTATFAVAGKGFIARDMGFVNDAGAAKHQAVAMRSGSDLSVFYRCKFDAFQDTLYAHSNRQFYRECDITGTIDFIFGNAAVVFQSCNIMPRQPLPNQFNTITAQGKKDPNQNTGISIQKCTLSPFDNVTASTYLGRPWKDYSTTVIMQSEIGSFLNPLGWISWVTNVDPPSTIFYAEYRNTGPGSTVDKRVKWAGYKPTITVDDATKFTVESFIQGSEWLPDTEVKYDESL</sequence>
<dbReference type="Gene3D" id="2.160.20.10">
    <property type="entry name" value="Single-stranded right-handed beta-helix, Pectin lyase-like"/>
    <property type="match status" value="1"/>
</dbReference>
<comment type="similarity">
    <text evidence="3">In the N-terminal section; belongs to the PMEI family.</text>
</comment>
<evidence type="ECO:0000256" key="1">
    <source>
        <dbReference type="ARBA" id="ARBA00004191"/>
    </source>
</evidence>